<dbReference type="AlphaFoldDB" id="A0AAE0NQ59"/>
<feature type="domain" description="Protein kinase" evidence="2">
    <location>
        <begin position="1"/>
        <end position="254"/>
    </location>
</feature>
<dbReference type="Proteomes" id="UP001285441">
    <property type="component" value="Unassembled WGS sequence"/>
</dbReference>
<name>A0AAE0NQ59_9PEZI</name>
<dbReference type="GO" id="GO:0004672">
    <property type="term" value="F:protein kinase activity"/>
    <property type="evidence" value="ECO:0007669"/>
    <property type="project" value="InterPro"/>
</dbReference>
<sequence>MASTIVGKSGSVYIQGEVLQQSFVFKRVPRPFFELSLRLADDNQDEGILIYPYFKDTLLALIKKEPDLSLAGRKKILRCVGEAIQEFHSKNWIQIGVKPDNILVNWSCDEAGKTTIGDVALGSFDIAFKSEHGEPRETPHAIGNAMWRSPEGQTGRGVTKASDIFSFGLVLDLLLLSGDEYQQITQRGISPEQEILTRHFSYFGPAAEGLLRQVGSPDWCDALKEASAMAELAAKEQPERRFEHWGPQVPRCRT</sequence>
<comment type="caution">
    <text evidence="3">The sequence shown here is derived from an EMBL/GenBank/DDBJ whole genome shotgun (WGS) entry which is preliminary data.</text>
</comment>
<dbReference type="SUPFAM" id="SSF56112">
    <property type="entry name" value="Protein kinase-like (PK-like)"/>
    <property type="match status" value="1"/>
</dbReference>
<evidence type="ECO:0000256" key="1">
    <source>
        <dbReference type="SAM" id="MobiDB-lite"/>
    </source>
</evidence>
<protein>
    <submittedName>
        <fullName evidence="3">Kinase-like domain-containing protein</fullName>
    </submittedName>
</protein>
<accession>A0AAE0NQ59</accession>
<keyword evidence="3" id="KW-0418">Kinase</keyword>
<keyword evidence="4" id="KW-1185">Reference proteome</keyword>
<evidence type="ECO:0000313" key="4">
    <source>
        <dbReference type="Proteomes" id="UP001285441"/>
    </source>
</evidence>
<gene>
    <name evidence="3" type="ORF">B0H63DRAFT_544061</name>
</gene>
<reference evidence="3" key="2">
    <citation type="submission" date="2023-06" db="EMBL/GenBank/DDBJ databases">
        <authorList>
            <consortium name="Lawrence Berkeley National Laboratory"/>
            <person name="Haridas S."/>
            <person name="Hensen N."/>
            <person name="Bonometti L."/>
            <person name="Westerberg I."/>
            <person name="Brannstrom I.O."/>
            <person name="Guillou S."/>
            <person name="Cros-Aarteil S."/>
            <person name="Calhoun S."/>
            <person name="Kuo A."/>
            <person name="Mondo S."/>
            <person name="Pangilinan J."/>
            <person name="Riley R."/>
            <person name="LaButti K."/>
            <person name="Andreopoulos B."/>
            <person name="Lipzen A."/>
            <person name="Chen C."/>
            <person name="Yanf M."/>
            <person name="Daum C."/>
            <person name="Ng V."/>
            <person name="Clum A."/>
            <person name="Steindorff A."/>
            <person name="Ohm R."/>
            <person name="Martin F."/>
            <person name="Silar P."/>
            <person name="Natvig D."/>
            <person name="Lalanne C."/>
            <person name="Gautier V."/>
            <person name="Ament-velasquez S.L."/>
            <person name="Kruys A."/>
            <person name="Hutchinson M.I."/>
            <person name="Powell A.J."/>
            <person name="Barry K."/>
            <person name="Miller A.N."/>
            <person name="Grigoriev I.V."/>
            <person name="Debuchy R."/>
            <person name="Gladieux P."/>
            <person name="Thoren M.H."/>
            <person name="Johannesson H."/>
        </authorList>
    </citation>
    <scope>NUCLEOTIDE SEQUENCE</scope>
    <source>
        <strain evidence="3">CBS 232.78</strain>
    </source>
</reference>
<dbReference type="PROSITE" id="PS50011">
    <property type="entry name" value="PROTEIN_KINASE_DOM"/>
    <property type="match status" value="1"/>
</dbReference>
<reference evidence="3" key="1">
    <citation type="journal article" date="2023" name="Mol. Phylogenet. Evol.">
        <title>Genome-scale phylogeny and comparative genomics of the fungal order Sordariales.</title>
        <authorList>
            <person name="Hensen N."/>
            <person name="Bonometti L."/>
            <person name="Westerberg I."/>
            <person name="Brannstrom I.O."/>
            <person name="Guillou S."/>
            <person name="Cros-Aarteil S."/>
            <person name="Calhoun S."/>
            <person name="Haridas S."/>
            <person name="Kuo A."/>
            <person name="Mondo S."/>
            <person name="Pangilinan J."/>
            <person name="Riley R."/>
            <person name="LaButti K."/>
            <person name="Andreopoulos B."/>
            <person name="Lipzen A."/>
            <person name="Chen C."/>
            <person name="Yan M."/>
            <person name="Daum C."/>
            <person name="Ng V."/>
            <person name="Clum A."/>
            <person name="Steindorff A."/>
            <person name="Ohm R.A."/>
            <person name="Martin F."/>
            <person name="Silar P."/>
            <person name="Natvig D.O."/>
            <person name="Lalanne C."/>
            <person name="Gautier V."/>
            <person name="Ament-Velasquez S.L."/>
            <person name="Kruys A."/>
            <person name="Hutchinson M.I."/>
            <person name="Powell A.J."/>
            <person name="Barry K."/>
            <person name="Miller A.N."/>
            <person name="Grigoriev I.V."/>
            <person name="Debuchy R."/>
            <person name="Gladieux P."/>
            <person name="Hiltunen Thoren M."/>
            <person name="Johannesson H."/>
        </authorList>
    </citation>
    <scope>NUCLEOTIDE SEQUENCE</scope>
    <source>
        <strain evidence="3">CBS 232.78</strain>
    </source>
</reference>
<proteinExistence type="predicted"/>
<dbReference type="InterPro" id="IPR000719">
    <property type="entry name" value="Prot_kinase_dom"/>
</dbReference>
<keyword evidence="3" id="KW-0808">Transferase</keyword>
<organism evidence="3 4">
    <name type="scientific">Podospora didyma</name>
    <dbReference type="NCBI Taxonomy" id="330526"/>
    <lineage>
        <taxon>Eukaryota</taxon>
        <taxon>Fungi</taxon>
        <taxon>Dikarya</taxon>
        <taxon>Ascomycota</taxon>
        <taxon>Pezizomycotina</taxon>
        <taxon>Sordariomycetes</taxon>
        <taxon>Sordariomycetidae</taxon>
        <taxon>Sordariales</taxon>
        <taxon>Podosporaceae</taxon>
        <taxon>Podospora</taxon>
    </lineage>
</organism>
<evidence type="ECO:0000259" key="2">
    <source>
        <dbReference type="PROSITE" id="PS50011"/>
    </source>
</evidence>
<dbReference type="EMBL" id="JAULSW010000004">
    <property type="protein sequence ID" value="KAK3385633.1"/>
    <property type="molecule type" value="Genomic_DNA"/>
</dbReference>
<dbReference type="Gene3D" id="1.10.510.10">
    <property type="entry name" value="Transferase(Phosphotransferase) domain 1"/>
    <property type="match status" value="1"/>
</dbReference>
<dbReference type="InterPro" id="IPR011009">
    <property type="entry name" value="Kinase-like_dom_sf"/>
</dbReference>
<evidence type="ECO:0000313" key="3">
    <source>
        <dbReference type="EMBL" id="KAK3385633.1"/>
    </source>
</evidence>
<dbReference type="GO" id="GO:0005524">
    <property type="term" value="F:ATP binding"/>
    <property type="evidence" value="ECO:0007669"/>
    <property type="project" value="InterPro"/>
</dbReference>
<dbReference type="Pfam" id="PF00069">
    <property type="entry name" value="Pkinase"/>
    <property type="match status" value="1"/>
</dbReference>
<feature type="region of interest" description="Disordered" evidence="1">
    <location>
        <begin position="134"/>
        <end position="153"/>
    </location>
</feature>